<feature type="transmembrane region" description="Helical" evidence="9">
    <location>
        <begin position="274"/>
        <end position="298"/>
    </location>
</feature>
<evidence type="ECO:0000256" key="3">
    <source>
        <dbReference type="ARBA" id="ARBA00022723"/>
    </source>
</evidence>
<protein>
    <submittedName>
        <fullName evidence="11">4Fe-4S dicluster domain-containing protein</fullName>
    </submittedName>
</protein>
<dbReference type="GO" id="GO:0046872">
    <property type="term" value="F:metal ion binding"/>
    <property type="evidence" value="ECO:0007669"/>
    <property type="project" value="UniProtKB-KW"/>
</dbReference>
<gene>
    <name evidence="11" type="ORF">H9894_06190</name>
</gene>
<reference evidence="11" key="1">
    <citation type="journal article" date="2021" name="PeerJ">
        <title>Extensive microbial diversity within the chicken gut microbiome revealed by metagenomics and culture.</title>
        <authorList>
            <person name="Gilroy R."/>
            <person name="Ravi A."/>
            <person name="Getino M."/>
            <person name="Pursley I."/>
            <person name="Horton D.L."/>
            <person name="Alikhan N.F."/>
            <person name="Baker D."/>
            <person name="Gharbi K."/>
            <person name="Hall N."/>
            <person name="Watson M."/>
            <person name="Adriaenssens E.M."/>
            <person name="Foster-Nyarko E."/>
            <person name="Jarju S."/>
            <person name="Secka A."/>
            <person name="Antonio M."/>
            <person name="Oren A."/>
            <person name="Chaudhuri R.R."/>
            <person name="La Ragione R."/>
            <person name="Hildebrand F."/>
            <person name="Pallen M.J."/>
        </authorList>
    </citation>
    <scope>NUCLEOTIDE SEQUENCE</scope>
    <source>
        <strain evidence="11">ChiHecec2B26-446</strain>
    </source>
</reference>
<dbReference type="PANTHER" id="PTHR43545">
    <property type="entry name" value="FORMATE DEHYDROGENASE, NITRATE-INDUCIBLE, IRON-SULFUR SUBUNIT"/>
    <property type="match status" value="1"/>
</dbReference>
<keyword evidence="9" id="KW-0812">Transmembrane</keyword>
<dbReference type="InterPro" id="IPR017900">
    <property type="entry name" value="4Fe4S_Fe_S_CS"/>
</dbReference>
<dbReference type="Gene3D" id="3.30.70.20">
    <property type="match status" value="2"/>
</dbReference>
<dbReference type="CDD" id="cd10561">
    <property type="entry name" value="HybA_like"/>
    <property type="match status" value="1"/>
</dbReference>
<evidence type="ECO:0000256" key="2">
    <source>
        <dbReference type="ARBA" id="ARBA00022485"/>
    </source>
</evidence>
<keyword evidence="3" id="KW-0479">Metal-binding</keyword>
<comment type="subcellular location">
    <subcellularLocation>
        <location evidence="1">Cell envelope</location>
    </subcellularLocation>
</comment>
<evidence type="ECO:0000256" key="5">
    <source>
        <dbReference type="ARBA" id="ARBA00023004"/>
    </source>
</evidence>
<dbReference type="PROSITE" id="PS00198">
    <property type="entry name" value="4FE4S_FER_1"/>
    <property type="match status" value="1"/>
</dbReference>
<dbReference type="InterPro" id="IPR051555">
    <property type="entry name" value="FDH_Electron_Transfer_Unit"/>
</dbReference>
<evidence type="ECO:0000256" key="7">
    <source>
        <dbReference type="SAM" id="Coils"/>
    </source>
</evidence>
<reference evidence="11" key="2">
    <citation type="submission" date="2021-04" db="EMBL/GenBank/DDBJ databases">
        <authorList>
            <person name="Gilroy R."/>
        </authorList>
    </citation>
    <scope>NUCLEOTIDE SEQUENCE</scope>
    <source>
        <strain evidence="11">ChiHecec2B26-446</strain>
    </source>
</reference>
<dbReference type="InterPro" id="IPR017896">
    <property type="entry name" value="4Fe4S_Fe-S-bd"/>
</dbReference>
<comment type="caution">
    <text evidence="11">The sequence shown here is derived from an EMBL/GenBank/DDBJ whole genome shotgun (WGS) entry which is preliminary data.</text>
</comment>
<dbReference type="Pfam" id="PF13247">
    <property type="entry name" value="Fer4_11"/>
    <property type="match status" value="1"/>
</dbReference>
<keyword evidence="5" id="KW-0408">Iron</keyword>
<proteinExistence type="predicted"/>
<organism evidence="11 12">
    <name type="scientific">Candidatus Desulfovibrio intestinipullorum</name>
    <dbReference type="NCBI Taxonomy" id="2838536"/>
    <lineage>
        <taxon>Bacteria</taxon>
        <taxon>Pseudomonadati</taxon>
        <taxon>Thermodesulfobacteriota</taxon>
        <taxon>Desulfovibrionia</taxon>
        <taxon>Desulfovibrionales</taxon>
        <taxon>Desulfovibrionaceae</taxon>
        <taxon>Desulfovibrio</taxon>
    </lineage>
</organism>
<evidence type="ECO:0000256" key="6">
    <source>
        <dbReference type="ARBA" id="ARBA00023014"/>
    </source>
</evidence>
<keyword evidence="7" id="KW-0175">Coiled coil</keyword>
<evidence type="ECO:0000313" key="11">
    <source>
        <dbReference type="EMBL" id="HIW00765.1"/>
    </source>
</evidence>
<dbReference type="PANTHER" id="PTHR43545:SF4">
    <property type="entry name" value="IRON-SULFUR PROTEIN"/>
    <property type="match status" value="1"/>
</dbReference>
<keyword evidence="4" id="KW-0677">Repeat</keyword>
<sequence length="364" mass="40350">MNRRKFLTFMGTAGVVSALGTAKVAEAGVHTFPYYDNGYGVLHDLTRCIGCRQCEAGCNRVNNLKKPDVPFTDVTVTHKRRRTTTTEWTVVNRYDLGNNEFVFRKIQCFHCNDPACASACFTKCYQKNPDGSVTYDDTQCVGCRYCMVACPFYIPTFEYEEAFDPIIQKCTFCHNRLEKGQLPGCVESCTMDALTFGRRKDLINIARKRIAENPDKYLDYIYGEHDAGGTAWMVLMPKPKGMPQIAPGNAAEAAPAMKKVGLDTHLGTQPMGELTYGALGTVPMIISFWPVIFGGAYGMTKRREAIAKANQEKAVAEERQKTLETVVQCIEKEQGKDAADKARAAMTAALDEQDAKAEKGGEDK</sequence>
<evidence type="ECO:0000313" key="12">
    <source>
        <dbReference type="Proteomes" id="UP000886752"/>
    </source>
</evidence>
<evidence type="ECO:0000256" key="1">
    <source>
        <dbReference type="ARBA" id="ARBA00004196"/>
    </source>
</evidence>
<dbReference type="Proteomes" id="UP000886752">
    <property type="component" value="Unassembled WGS sequence"/>
</dbReference>
<dbReference type="GO" id="GO:0030313">
    <property type="term" value="C:cell envelope"/>
    <property type="evidence" value="ECO:0007669"/>
    <property type="project" value="UniProtKB-SubCell"/>
</dbReference>
<keyword evidence="9" id="KW-1133">Transmembrane helix</keyword>
<dbReference type="InterPro" id="IPR006311">
    <property type="entry name" value="TAT_signal"/>
</dbReference>
<dbReference type="SUPFAM" id="SSF54862">
    <property type="entry name" value="4Fe-4S ferredoxins"/>
    <property type="match status" value="1"/>
</dbReference>
<feature type="domain" description="4Fe-4S ferredoxin-type" evidence="10">
    <location>
        <begin position="131"/>
        <end position="160"/>
    </location>
</feature>
<dbReference type="PROSITE" id="PS51379">
    <property type="entry name" value="4FE4S_FER_2"/>
    <property type="match status" value="2"/>
</dbReference>
<dbReference type="GO" id="GO:0051539">
    <property type="term" value="F:4 iron, 4 sulfur cluster binding"/>
    <property type="evidence" value="ECO:0007669"/>
    <property type="project" value="UniProtKB-KW"/>
</dbReference>
<evidence type="ECO:0000256" key="4">
    <source>
        <dbReference type="ARBA" id="ARBA00022737"/>
    </source>
</evidence>
<feature type="domain" description="4Fe-4S ferredoxin-type" evidence="10">
    <location>
        <begin position="39"/>
        <end position="69"/>
    </location>
</feature>
<accession>A0A9D1PXL7</accession>
<dbReference type="PROSITE" id="PS51318">
    <property type="entry name" value="TAT"/>
    <property type="match status" value="1"/>
</dbReference>
<evidence type="ECO:0000259" key="10">
    <source>
        <dbReference type="PROSITE" id="PS51379"/>
    </source>
</evidence>
<feature type="coiled-coil region" evidence="7">
    <location>
        <begin position="299"/>
        <end position="326"/>
    </location>
</feature>
<dbReference type="AlphaFoldDB" id="A0A9D1PXL7"/>
<evidence type="ECO:0000256" key="9">
    <source>
        <dbReference type="SAM" id="Phobius"/>
    </source>
</evidence>
<keyword evidence="6" id="KW-0411">Iron-sulfur</keyword>
<evidence type="ECO:0000256" key="8">
    <source>
        <dbReference type="SAM" id="MobiDB-lite"/>
    </source>
</evidence>
<keyword evidence="9" id="KW-0472">Membrane</keyword>
<feature type="compositionally biased region" description="Basic and acidic residues" evidence="8">
    <location>
        <begin position="353"/>
        <end position="364"/>
    </location>
</feature>
<dbReference type="EMBL" id="DXHV01000060">
    <property type="protein sequence ID" value="HIW00765.1"/>
    <property type="molecule type" value="Genomic_DNA"/>
</dbReference>
<name>A0A9D1PXL7_9BACT</name>
<feature type="region of interest" description="Disordered" evidence="8">
    <location>
        <begin position="337"/>
        <end position="364"/>
    </location>
</feature>
<keyword evidence="2" id="KW-0004">4Fe-4S</keyword>